<dbReference type="AlphaFoldDB" id="A0A6H5ISW9"/>
<evidence type="ECO:0000259" key="8">
    <source>
        <dbReference type="Pfam" id="PF17917"/>
    </source>
</evidence>
<dbReference type="Gene3D" id="3.30.70.270">
    <property type="match status" value="1"/>
</dbReference>
<evidence type="ECO:0000256" key="3">
    <source>
        <dbReference type="ARBA" id="ARBA00022722"/>
    </source>
</evidence>
<dbReference type="Proteomes" id="UP000479190">
    <property type="component" value="Unassembled WGS sequence"/>
</dbReference>
<dbReference type="InterPro" id="IPR043502">
    <property type="entry name" value="DNA/RNA_pol_sf"/>
</dbReference>
<evidence type="ECO:0000256" key="5">
    <source>
        <dbReference type="ARBA" id="ARBA00022801"/>
    </source>
</evidence>
<feature type="region of interest" description="Disordered" evidence="7">
    <location>
        <begin position="398"/>
        <end position="418"/>
    </location>
</feature>
<proteinExistence type="predicted"/>
<dbReference type="Pfam" id="PF17917">
    <property type="entry name" value="RT_RNaseH"/>
    <property type="match status" value="1"/>
</dbReference>
<accession>A0A6H5ISW9</accession>
<evidence type="ECO:0000256" key="4">
    <source>
        <dbReference type="ARBA" id="ARBA00022759"/>
    </source>
</evidence>
<dbReference type="InterPro" id="IPR041373">
    <property type="entry name" value="RT_RNaseH"/>
</dbReference>
<keyword evidence="6" id="KW-0695">RNA-directed DNA polymerase</keyword>
<dbReference type="InterPro" id="IPR043128">
    <property type="entry name" value="Rev_trsase/Diguanyl_cyclase"/>
</dbReference>
<dbReference type="PANTHER" id="PTHR37984">
    <property type="entry name" value="PROTEIN CBG26694"/>
    <property type="match status" value="1"/>
</dbReference>
<evidence type="ECO:0000256" key="7">
    <source>
        <dbReference type="SAM" id="MobiDB-lite"/>
    </source>
</evidence>
<protein>
    <recommendedName>
        <fullName evidence="8">Reverse transcriptase RNase H-like domain-containing protein</fullName>
    </recommendedName>
</protein>
<evidence type="ECO:0000313" key="9">
    <source>
        <dbReference type="EMBL" id="CAB0040497.1"/>
    </source>
</evidence>
<sequence length="536" mass="61452">MKFPTPTTPTQIRGFLGLVNFNSRFTARLEEAATLLIELTSKEKACQWSEREKQAFENVKNLFCTELFLHHPRQDQGYVLFTDASQNALGSALCQEIEPGDMRIIYMANRTLKGAEFNYYTTKLELLAIVWALEKFRSYVYGREIEIRTDHQALTFVRTSRFLSQRLLRWSLMIQDYNLTIKHIPGKANLLADIMSRPLDMPSEQTHEASIYALLSRHPKASILKDLKQLRSLQAEDAHLKRLQASEKGRVAIDSTGLITWNNQHGTRCYLPFSTRPNFDDGQANFDGLLSTSHNDQQPSSLAGLQHHLRATTACQASFTSHNDVAISGSTVHHYLHTEGHPVAEKARRLPADKLKIAKAYFADMQAKGLVKPSDNRCHPFTWSRKRTGRNAWLRKETHSNDQVTEGNEKSRKVTSRKRKLNILKMDRDISRNDPRPESKKKIERQFLHSSHAWLIDFENISRSLYRCLRSSNDQNFFLIQPIIHSHTRSNLEISPAMVSAHLFRSIYLEINDLNLLAIHGSHGLVIHLAATKHLD</sequence>
<gene>
    <name evidence="9" type="ORF">TBRA_LOCUS12202</name>
</gene>
<evidence type="ECO:0000256" key="2">
    <source>
        <dbReference type="ARBA" id="ARBA00022695"/>
    </source>
</evidence>
<evidence type="ECO:0000313" key="10">
    <source>
        <dbReference type="Proteomes" id="UP000479190"/>
    </source>
</evidence>
<dbReference type="GO" id="GO:0016787">
    <property type="term" value="F:hydrolase activity"/>
    <property type="evidence" value="ECO:0007669"/>
    <property type="project" value="UniProtKB-KW"/>
</dbReference>
<dbReference type="GO" id="GO:0003964">
    <property type="term" value="F:RNA-directed DNA polymerase activity"/>
    <property type="evidence" value="ECO:0007669"/>
    <property type="project" value="UniProtKB-KW"/>
</dbReference>
<evidence type="ECO:0000256" key="1">
    <source>
        <dbReference type="ARBA" id="ARBA00022679"/>
    </source>
</evidence>
<name>A0A6H5ISW9_9HYME</name>
<keyword evidence="3" id="KW-0540">Nuclease</keyword>
<keyword evidence="1" id="KW-0808">Transferase</keyword>
<feature type="domain" description="Reverse transcriptase RNase H-like" evidence="8">
    <location>
        <begin position="77"/>
        <end position="177"/>
    </location>
</feature>
<evidence type="ECO:0000256" key="6">
    <source>
        <dbReference type="ARBA" id="ARBA00022918"/>
    </source>
</evidence>
<keyword evidence="4" id="KW-0255">Endonuclease</keyword>
<dbReference type="PANTHER" id="PTHR37984:SF5">
    <property type="entry name" value="PROTEIN NYNRIN-LIKE"/>
    <property type="match status" value="1"/>
</dbReference>
<organism evidence="9 10">
    <name type="scientific">Trichogramma brassicae</name>
    <dbReference type="NCBI Taxonomy" id="86971"/>
    <lineage>
        <taxon>Eukaryota</taxon>
        <taxon>Metazoa</taxon>
        <taxon>Ecdysozoa</taxon>
        <taxon>Arthropoda</taxon>
        <taxon>Hexapoda</taxon>
        <taxon>Insecta</taxon>
        <taxon>Pterygota</taxon>
        <taxon>Neoptera</taxon>
        <taxon>Endopterygota</taxon>
        <taxon>Hymenoptera</taxon>
        <taxon>Apocrita</taxon>
        <taxon>Proctotrupomorpha</taxon>
        <taxon>Chalcidoidea</taxon>
        <taxon>Trichogrammatidae</taxon>
        <taxon>Trichogramma</taxon>
    </lineage>
</organism>
<dbReference type="OrthoDB" id="420169at2759"/>
<reference evidence="9 10" key="1">
    <citation type="submission" date="2020-02" db="EMBL/GenBank/DDBJ databases">
        <authorList>
            <person name="Ferguson B K."/>
        </authorList>
    </citation>
    <scope>NUCLEOTIDE SEQUENCE [LARGE SCALE GENOMIC DNA]</scope>
</reference>
<dbReference type="CDD" id="cd09274">
    <property type="entry name" value="RNase_HI_RT_Ty3"/>
    <property type="match status" value="1"/>
</dbReference>
<dbReference type="SUPFAM" id="SSF56672">
    <property type="entry name" value="DNA/RNA polymerases"/>
    <property type="match status" value="1"/>
</dbReference>
<dbReference type="EMBL" id="CADCXV010001029">
    <property type="protein sequence ID" value="CAB0040497.1"/>
    <property type="molecule type" value="Genomic_DNA"/>
</dbReference>
<keyword evidence="2" id="KW-0548">Nucleotidyltransferase</keyword>
<dbReference type="InterPro" id="IPR050951">
    <property type="entry name" value="Retrovirus_Pol_polyprotein"/>
</dbReference>
<dbReference type="GO" id="GO:0004519">
    <property type="term" value="F:endonuclease activity"/>
    <property type="evidence" value="ECO:0007669"/>
    <property type="project" value="UniProtKB-KW"/>
</dbReference>
<keyword evidence="5" id="KW-0378">Hydrolase</keyword>
<keyword evidence="10" id="KW-1185">Reference proteome</keyword>